<proteinExistence type="predicted"/>
<evidence type="ECO:0000256" key="1">
    <source>
        <dbReference type="SAM" id="MobiDB-lite"/>
    </source>
</evidence>
<reference evidence="2" key="1">
    <citation type="submission" date="2019-07" db="EMBL/GenBank/DDBJ databases">
        <authorList>
            <person name="Dittberner H."/>
        </authorList>
    </citation>
    <scope>NUCLEOTIDE SEQUENCE [LARGE SCALE GENOMIC DNA]</scope>
</reference>
<dbReference type="Proteomes" id="UP000489600">
    <property type="component" value="Unassembled WGS sequence"/>
</dbReference>
<protein>
    <submittedName>
        <fullName evidence="2">Uncharacterized protein</fullName>
    </submittedName>
</protein>
<keyword evidence="3" id="KW-1185">Reference proteome</keyword>
<dbReference type="OrthoDB" id="994020at2759"/>
<name>A0A565AQQ3_9BRAS</name>
<organism evidence="2 3">
    <name type="scientific">Arabis nemorensis</name>
    <dbReference type="NCBI Taxonomy" id="586526"/>
    <lineage>
        <taxon>Eukaryota</taxon>
        <taxon>Viridiplantae</taxon>
        <taxon>Streptophyta</taxon>
        <taxon>Embryophyta</taxon>
        <taxon>Tracheophyta</taxon>
        <taxon>Spermatophyta</taxon>
        <taxon>Magnoliopsida</taxon>
        <taxon>eudicotyledons</taxon>
        <taxon>Gunneridae</taxon>
        <taxon>Pentapetalae</taxon>
        <taxon>rosids</taxon>
        <taxon>malvids</taxon>
        <taxon>Brassicales</taxon>
        <taxon>Brassicaceae</taxon>
        <taxon>Arabideae</taxon>
        <taxon>Arabis</taxon>
    </lineage>
</organism>
<evidence type="ECO:0000313" key="2">
    <source>
        <dbReference type="EMBL" id="VVA91223.1"/>
    </source>
</evidence>
<sequence>MLMMKHVQVIKHVDAMKKLKVQGKGREEISKETTKMKVKKQTKKETSVVENDDLVAYTADYWQPRHHPPKNN</sequence>
<dbReference type="AlphaFoldDB" id="A0A565AQQ3"/>
<feature type="compositionally biased region" description="Basic and acidic residues" evidence="1">
    <location>
        <begin position="24"/>
        <end position="35"/>
    </location>
</feature>
<feature type="region of interest" description="Disordered" evidence="1">
    <location>
        <begin position="24"/>
        <end position="46"/>
    </location>
</feature>
<dbReference type="EMBL" id="CABITT030000001">
    <property type="protein sequence ID" value="VVA91223.1"/>
    <property type="molecule type" value="Genomic_DNA"/>
</dbReference>
<comment type="caution">
    <text evidence="2">The sequence shown here is derived from an EMBL/GenBank/DDBJ whole genome shotgun (WGS) entry which is preliminary data.</text>
</comment>
<evidence type="ECO:0000313" key="3">
    <source>
        <dbReference type="Proteomes" id="UP000489600"/>
    </source>
</evidence>
<accession>A0A565AQQ3</accession>
<gene>
    <name evidence="2" type="ORF">ANE_LOCUS1668</name>
</gene>